<protein>
    <submittedName>
        <fullName evidence="1">Uncharacterized protein</fullName>
    </submittedName>
</protein>
<evidence type="ECO:0000313" key="1">
    <source>
        <dbReference type="EMBL" id="RUT01394.1"/>
    </source>
</evidence>
<evidence type="ECO:0000313" key="2">
    <source>
        <dbReference type="Proteomes" id="UP000271624"/>
    </source>
</evidence>
<gene>
    <name evidence="1" type="ORF">DSM106972_069450</name>
</gene>
<comment type="caution">
    <text evidence="1">The sequence shown here is derived from an EMBL/GenBank/DDBJ whole genome shotgun (WGS) entry which is preliminary data.</text>
</comment>
<name>A0A433V5L9_9CYAN</name>
<dbReference type="OrthoDB" id="532875at2"/>
<accession>A0A433V5L9</accession>
<reference evidence="1" key="1">
    <citation type="submission" date="2018-12" db="EMBL/GenBank/DDBJ databases">
        <authorList>
            <person name="Will S."/>
            <person name="Neumann-Schaal M."/>
            <person name="Henke P."/>
        </authorList>
    </citation>
    <scope>NUCLEOTIDE SEQUENCE</scope>
    <source>
        <strain evidence="1">PCC 7102</strain>
    </source>
</reference>
<proteinExistence type="predicted"/>
<dbReference type="EMBL" id="RSCL01000020">
    <property type="protein sequence ID" value="RUT01394.1"/>
    <property type="molecule type" value="Genomic_DNA"/>
</dbReference>
<reference evidence="1" key="2">
    <citation type="journal article" date="2019" name="Genome Biol. Evol.">
        <title>Day and night: Metabolic profiles and evolutionary relationships of six axenic non-marine cyanobacteria.</title>
        <authorList>
            <person name="Will S.E."/>
            <person name="Henke P."/>
            <person name="Boedeker C."/>
            <person name="Huang S."/>
            <person name="Brinkmann H."/>
            <person name="Rohde M."/>
            <person name="Jarek M."/>
            <person name="Friedl T."/>
            <person name="Seufert S."/>
            <person name="Schumacher M."/>
            <person name="Overmann J."/>
            <person name="Neumann-Schaal M."/>
            <person name="Petersen J."/>
        </authorList>
    </citation>
    <scope>NUCLEOTIDE SEQUENCE [LARGE SCALE GENOMIC DNA]</scope>
    <source>
        <strain evidence="1">PCC 7102</strain>
    </source>
</reference>
<keyword evidence="2" id="KW-1185">Reference proteome</keyword>
<dbReference type="RefSeq" id="WP_158632931.1">
    <property type="nucleotide sequence ID" value="NZ_RSCL01000020.1"/>
</dbReference>
<sequence>MKEQNTVNQRPLRKMAPIKRGIKAGNLLKFAETWQGDDLKQCLQFVKETRSQTEF</sequence>
<dbReference type="Proteomes" id="UP000271624">
    <property type="component" value="Unassembled WGS sequence"/>
</dbReference>
<dbReference type="AlphaFoldDB" id="A0A433V5L9"/>
<organism evidence="1 2">
    <name type="scientific">Dulcicalothrix desertica PCC 7102</name>
    <dbReference type="NCBI Taxonomy" id="232991"/>
    <lineage>
        <taxon>Bacteria</taxon>
        <taxon>Bacillati</taxon>
        <taxon>Cyanobacteriota</taxon>
        <taxon>Cyanophyceae</taxon>
        <taxon>Nostocales</taxon>
        <taxon>Calotrichaceae</taxon>
        <taxon>Dulcicalothrix</taxon>
    </lineage>
</organism>